<proteinExistence type="predicted"/>
<name>A0A5B7H5B8_PORTR</name>
<gene>
    <name evidence="2" type="ORF">E2C01_059426</name>
</gene>
<dbReference type="AlphaFoldDB" id="A0A5B7H5B8"/>
<evidence type="ECO:0000313" key="3">
    <source>
        <dbReference type="Proteomes" id="UP000324222"/>
    </source>
</evidence>
<evidence type="ECO:0000313" key="2">
    <source>
        <dbReference type="EMBL" id="MPC65293.1"/>
    </source>
</evidence>
<reference evidence="2 3" key="1">
    <citation type="submission" date="2019-05" db="EMBL/GenBank/DDBJ databases">
        <title>Another draft genome of Portunus trituberculatus and its Hox gene families provides insights of decapod evolution.</title>
        <authorList>
            <person name="Jeong J.-H."/>
            <person name="Song I."/>
            <person name="Kim S."/>
            <person name="Choi T."/>
            <person name="Kim D."/>
            <person name="Ryu S."/>
            <person name="Kim W."/>
        </authorList>
    </citation>
    <scope>NUCLEOTIDE SEQUENCE [LARGE SCALE GENOMIC DNA]</scope>
    <source>
        <tissue evidence="2">Muscle</tissue>
    </source>
</reference>
<accession>A0A5B7H5B8</accession>
<sequence>MYPLQPIRGGRRGEEGAMGTRAGRQQEVIVAPEAEPQPHTCLIRPAYLRGHPLMGVRGRAVVIHTRYTKDSVYIQTEGVSCRDEAAPVTCSYDMTYG</sequence>
<protein>
    <submittedName>
        <fullName evidence="2">Uncharacterized protein</fullName>
    </submittedName>
</protein>
<comment type="caution">
    <text evidence="2">The sequence shown here is derived from an EMBL/GenBank/DDBJ whole genome shotgun (WGS) entry which is preliminary data.</text>
</comment>
<dbReference type="EMBL" id="VSRR010023169">
    <property type="protein sequence ID" value="MPC65293.1"/>
    <property type="molecule type" value="Genomic_DNA"/>
</dbReference>
<evidence type="ECO:0000256" key="1">
    <source>
        <dbReference type="SAM" id="MobiDB-lite"/>
    </source>
</evidence>
<dbReference type="Proteomes" id="UP000324222">
    <property type="component" value="Unassembled WGS sequence"/>
</dbReference>
<organism evidence="2 3">
    <name type="scientific">Portunus trituberculatus</name>
    <name type="common">Swimming crab</name>
    <name type="synonym">Neptunus trituberculatus</name>
    <dbReference type="NCBI Taxonomy" id="210409"/>
    <lineage>
        <taxon>Eukaryota</taxon>
        <taxon>Metazoa</taxon>
        <taxon>Ecdysozoa</taxon>
        <taxon>Arthropoda</taxon>
        <taxon>Crustacea</taxon>
        <taxon>Multicrustacea</taxon>
        <taxon>Malacostraca</taxon>
        <taxon>Eumalacostraca</taxon>
        <taxon>Eucarida</taxon>
        <taxon>Decapoda</taxon>
        <taxon>Pleocyemata</taxon>
        <taxon>Brachyura</taxon>
        <taxon>Eubrachyura</taxon>
        <taxon>Portunoidea</taxon>
        <taxon>Portunidae</taxon>
        <taxon>Portuninae</taxon>
        <taxon>Portunus</taxon>
    </lineage>
</organism>
<feature type="region of interest" description="Disordered" evidence="1">
    <location>
        <begin position="1"/>
        <end position="24"/>
    </location>
</feature>
<keyword evidence="3" id="KW-1185">Reference proteome</keyword>